<evidence type="ECO:0000256" key="1">
    <source>
        <dbReference type="SAM" id="MobiDB-lite"/>
    </source>
</evidence>
<sequence length="115" mass="12421">MDYQRYDKPDLTAAEPQASGKPTAFENVKKTLADQLDAAAEALGGKTGDQVGHEAVAEYGNQASEWLGKSADYVRKFDLEQADADVRECIRQHPGPSLLAAGVVGFLVGAMIRRR</sequence>
<dbReference type="STRING" id="617002.SAMN05660653_03205"/>
<dbReference type="AlphaFoldDB" id="A0A1G6EVT8"/>
<proteinExistence type="predicted"/>
<evidence type="ECO:0000313" key="2">
    <source>
        <dbReference type="EMBL" id="SDB61518.1"/>
    </source>
</evidence>
<dbReference type="RefSeq" id="WP_092123917.1">
    <property type="nucleotide sequence ID" value="NZ_FMXO01000025.1"/>
</dbReference>
<reference evidence="2 3" key="1">
    <citation type="submission" date="2016-10" db="EMBL/GenBank/DDBJ databases">
        <authorList>
            <person name="de Groot N.N."/>
        </authorList>
    </citation>
    <scope>NUCLEOTIDE SEQUENCE [LARGE SCALE GENOMIC DNA]</scope>
    <source>
        <strain evidence="2 3">ASO4-2</strain>
    </source>
</reference>
<evidence type="ECO:0008006" key="4">
    <source>
        <dbReference type="Google" id="ProtNLM"/>
    </source>
</evidence>
<organism evidence="2 3">
    <name type="scientific">Desulfonatronum thiosulfatophilum</name>
    <dbReference type="NCBI Taxonomy" id="617002"/>
    <lineage>
        <taxon>Bacteria</taxon>
        <taxon>Pseudomonadati</taxon>
        <taxon>Thermodesulfobacteriota</taxon>
        <taxon>Desulfovibrionia</taxon>
        <taxon>Desulfovibrionales</taxon>
        <taxon>Desulfonatronaceae</taxon>
        <taxon>Desulfonatronum</taxon>
    </lineage>
</organism>
<accession>A0A1G6EVT8</accession>
<evidence type="ECO:0000313" key="3">
    <source>
        <dbReference type="Proteomes" id="UP000198771"/>
    </source>
</evidence>
<dbReference type="EMBL" id="FMXO01000025">
    <property type="protein sequence ID" value="SDB61518.1"/>
    <property type="molecule type" value="Genomic_DNA"/>
</dbReference>
<gene>
    <name evidence="2" type="ORF">SAMN05660653_03205</name>
</gene>
<protein>
    <recommendedName>
        <fullName evidence="4">Membrane-anchored ribosome-binding protein, inhibits growth in stationary phase, ElaB/YqjD/DUF883 family</fullName>
    </recommendedName>
</protein>
<keyword evidence="3" id="KW-1185">Reference proteome</keyword>
<dbReference type="Proteomes" id="UP000198771">
    <property type="component" value="Unassembled WGS sequence"/>
</dbReference>
<feature type="compositionally biased region" description="Basic and acidic residues" evidence="1">
    <location>
        <begin position="1"/>
        <end position="10"/>
    </location>
</feature>
<feature type="region of interest" description="Disordered" evidence="1">
    <location>
        <begin position="1"/>
        <end position="25"/>
    </location>
</feature>
<name>A0A1G6EVT8_9BACT</name>
<dbReference type="OrthoDB" id="5471664at2"/>